<feature type="compositionally biased region" description="Polar residues" evidence="4">
    <location>
        <begin position="251"/>
        <end position="263"/>
    </location>
</feature>
<keyword evidence="2" id="KW-0433">Leucine-rich repeat</keyword>
<dbReference type="OrthoDB" id="6160824at2759"/>
<evidence type="ECO:0000256" key="2">
    <source>
        <dbReference type="ARBA" id="ARBA00022614"/>
    </source>
</evidence>
<evidence type="ECO:0000256" key="3">
    <source>
        <dbReference type="ARBA" id="ARBA00022737"/>
    </source>
</evidence>
<dbReference type="GO" id="GO:0005096">
    <property type="term" value="F:GTPase activator activity"/>
    <property type="evidence" value="ECO:0007669"/>
    <property type="project" value="UniProtKB-KW"/>
</dbReference>
<organism evidence="5 6">
    <name type="scientific">Ceraceosorus bombacis</name>
    <dbReference type="NCBI Taxonomy" id="401625"/>
    <lineage>
        <taxon>Eukaryota</taxon>
        <taxon>Fungi</taxon>
        <taxon>Dikarya</taxon>
        <taxon>Basidiomycota</taxon>
        <taxon>Ustilaginomycotina</taxon>
        <taxon>Exobasidiomycetes</taxon>
        <taxon>Ceraceosorales</taxon>
        <taxon>Ceraceosoraceae</taxon>
        <taxon>Ceraceosorus</taxon>
    </lineage>
</organism>
<keyword evidence="6" id="KW-1185">Reference proteome</keyword>
<dbReference type="Gene3D" id="3.80.10.10">
    <property type="entry name" value="Ribonuclease Inhibitor"/>
    <property type="match status" value="1"/>
</dbReference>
<dbReference type="SUPFAM" id="SSF52047">
    <property type="entry name" value="RNI-like"/>
    <property type="match status" value="1"/>
</dbReference>
<evidence type="ECO:0000313" key="5">
    <source>
        <dbReference type="EMBL" id="CEH18316.1"/>
    </source>
</evidence>
<dbReference type="GO" id="GO:0031267">
    <property type="term" value="F:small GTPase binding"/>
    <property type="evidence" value="ECO:0007669"/>
    <property type="project" value="TreeGrafter"/>
</dbReference>
<dbReference type="GO" id="GO:0048471">
    <property type="term" value="C:perinuclear region of cytoplasm"/>
    <property type="evidence" value="ECO:0007669"/>
    <property type="project" value="TreeGrafter"/>
</dbReference>
<protein>
    <submittedName>
        <fullName evidence="5">Uncharacterized protein</fullName>
    </submittedName>
</protein>
<dbReference type="EMBL" id="CCYA01000270">
    <property type="protein sequence ID" value="CEH18316.1"/>
    <property type="molecule type" value="Genomic_DNA"/>
</dbReference>
<dbReference type="Proteomes" id="UP000054845">
    <property type="component" value="Unassembled WGS sequence"/>
</dbReference>
<dbReference type="GO" id="GO:0005829">
    <property type="term" value="C:cytosol"/>
    <property type="evidence" value="ECO:0007669"/>
    <property type="project" value="TreeGrafter"/>
</dbReference>
<dbReference type="STRING" id="401625.A0A0P1BPZ4"/>
<keyword evidence="3" id="KW-0677">Repeat</keyword>
<dbReference type="PANTHER" id="PTHR24113:SF12">
    <property type="entry name" value="RAN GTPASE-ACTIVATING PROTEIN 1"/>
    <property type="match status" value="1"/>
</dbReference>
<dbReference type="GO" id="GO:0005634">
    <property type="term" value="C:nucleus"/>
    <property type="evidence" value="ECO:0007669"/>
    <property type="project" value="TreeGrafter"/>
</dbReference>
<feature type="region of interest" description="Disordered" evidence="4">
    <location>
        <begin position="319"/>
        <end position="339"/>
    </location>
</feature>
<dbReference type="AlphaFoldDB" id="A0A0P1BPZ4"/>
<dbReference type="InterPro" id="IPR027038">
    <property type="entry name" value="RanGap"/>
</dbReference>
<name>A0A0P1BPZ4_9BASI</name>
<feature type="region of interest" description="Disordered" evidence="4">
    <location>
        <begin position="245"/>
        <end position="268"/>
    </location>
</feature>
<dbReference type="InterPro" id="IPR032675">
    <property type="entry name" value="LRR_dom_sf"/>
</dbReference>
<reference evidence="5 6" key="1">
    <citation type="submission" date="2014-09" db="EMBL/GenBank/DDBJ databases">
        <authorList>
            <person name="Magalhaes I.L.F."/>
            <person name="Oliveira U."/>
            <person name="Santos F.R."/>
            <person name="Vidigal T.H.D.A."/>
            <person name="Brescovit A.D."/>
            <person name="Santos A.J."/>
        </authorList>
    </citation>
    <scope>NUCLEOTIDE SEQUENCE [LARGE SCALE GENOMIC DNA]</scope>
</reference>
<dbReference type="PANTHER" id="PTHR24113">
    <property type="entry name" value="RAN GTPASE-ACTIVATING PROTEIN 1"/>
    <property type="match status" value="1"/>
</dbReference>
<keyword evidence="1" id="KW-0343">GTPase activation</keyword>
<evidence type="ECO:0000313" key="6">
    <source>
        <dbReference type="Proteomes" id="UP000054845"/>
    </source>
</evidence>
<accession>A0A0P1BPZ4</accession>
<proteinExistence type="predicted"/>
<evidence type="ECO:0000256" key="4">
    <source>
        <dbReference type="SAM" id="MobiDB-lite"/>
    </source>
</evidence>
<dbReference type="GO" id="GO:0006913">
    <property type="term" value="P:nucleocytoplasmic transport"/>
    <property type="evidence" value="ECO:0007669"/>
    <property type="project" value="TreeGrafter"/>
</dbReference>
<sequence>MSDFHPFIYETHGWSATFSLQPTSRQVALHAISAGEEPASSRDVCAALEKCAHAQWLSKDSQAMPLGHLILSHAELGDAGLERVLETLCKYKLGHLGRDAERFEDEEDPQEKPGYQRTRRAYIRLRTLRIDNNSLTDKILDPLASYLQNNVDLLHLDLSGNDLVMKPDCCSKLLRALGTSNLKTIQLNSNSFSARNLAALLDNLYAPALREIHLNATLDDYDTEEAAKAIARLLRSSARGDFDVAKPVPNISDSADGSSQQRQGGWAPRLETISVRGDPFSLSEFQEMVLAVVGAGDLSGQVEAQLTEPHRQLRSFASEGMISDAHWPPGPPGPRRERARPGTHYLLLRRQRDPPFERSDTFRRSHTDVMLLLEDQLIANNNLLRAVHTRSLRLLTVARVLGCRSSEDKCSGEGSFQFARLPSELRLAILKATVASDDAALSSAQINAVIQWACDPSTIGFDGGASFFLAHPGATPSPYLQESLIPVPPIDWSALQTRRGPWPKDYLACHVDESPLTPPWVTAFLDATRTLLPDNTPLPEHFVAPEFYWRPYHRPDTYR</sequence>
<evidence type="ECO:0000256" key="1">
    <source>
        <dbReference type="ARBA" id="ARBA00022468"/>
    </source>
</evidence>